<gene>
    <name evidence="1" type="ORF">GCM10012282_19510</name>
</gene>
<dbReference type="EMBL" id="BMMU01000004">
    <property type="protein sequence ID" value="GGJ23092.1"/>
    <property type="molecule type" value="Genomic_DNA"/>
</dbReference>
<organism evidence="1 2">
    <name type="scientific">Streptomyces lacrimifluminis</name>
    <dbReference type="NCBI Taxonomy" id="1500077"/>
    <lineage>
        <taxon>Bacteria</taxon>
        <taxon>Bacillati</taxon>
        <taxon>Actinomycetota</taxon>
        <taxon>Actinomycetes</taxon>
        <taxon>Kitasatosporales</taxon>
        <taxon>Streptomycetaceae</taxon>
        <taxon>Streptomyces</taxon>
    </lineage>
</organism>
<dbReference type="AlphaFoldDB" id="A0A917KPA6"/>
<sequence length="89" mass="9960">MSSGDDELDGMHDLSQPEQVVRVLRPLAFDEALEAAKSAWHLNYGVALRTVLVRDSLDENALIERYEVTVFDRSPLVEGESDDSTWGPK</sequence>
<comment type="caution">
    <text evidence="1">The sequence shown here is derived from an EMBL/GenBank/DDBJ whole genome shotgun (WGS) entry which is preliminary data.</text>
</comment>
<dbReference type="RefSeq" id="WP_189146858.1">
    <property type="nucleotide sequence ID" value="NZ_BAABER010000001.1"/>
</dbReference>
<keyword evidence="2" id="KW-1185">Reference proteome</keyword>
<accession>A0A917KPA6</accession>
<evidence type="ECO:0000313" key="1">
    <source>
        <dbReference type="EMBL" id="GGJ23092.1"/>
    </source>
</evidence>
<evidence type="ECO:0000313" key="2">
    <source>
        <dbReference type="Proteomes" id="UP000625682"/>
    </source>
</evidence>
<protein>
    <submittedName>
        <fullName evidence="1">Uncharacterized protein</fullName>
    </submittedName>
</protein>
<proteinExistence type="predicted"/>
<reference evidence="1" key="2">
    <citation type="submission" date="2020-09" db="EMBL/GenBank/DDBJ databases">
        <authorList>
            <person name="Sun Q."/>
            <person name="Zhou Y."/>
        </authorList>
    </citation>
    <scope>NUCLEOTIDE SEQUENCE</scope>
    <source>
        <strain evidence="1">CGMCC 4.7272</strain>
    </source>
</reference>
<reference evidence="1" key="1">
    <citation type="journal article" date="2014" name="Int. J. Syst. Evol. Microbiol.">
        <title>Complete genome sequence of Corynebacterium casei LMG S-19264T (=DSM 44701T), isolated from a smear-ripened cheese.</title>
        <authorList>
            <consortium name="US DOE Joint Genome Institute (JGI-PGF)"/>
            <person name="Walter F."/>
            <person name="Albersmeier A."/>
            <person name="Kalinowski J."/>
            <person name="Ruckert C."/>
        </authorList>
    </citation>
    <scope>NUCLEOTIDE SEQUENCE</scope>
    <source>
        <strain evidence="1">CGMCC 4.7272</strain>
    </source>
</reference>
<dbReference type="Proteomes" id="UP000625682">
    <property type="component" value="Unassembled WGS sequence"/>
</dbReference>
<name>A0A917KPA6_9ACTN</name>